<reference evidence="3" key="2">
    <citation type="submission" date="2025-08" db="UniProtKB">
        <authorList>
            <consortium name="Ensembl"/>
        </authorList>
    </citation>
    <scope>IDENTIFICATION</scope>
</reference>
<feature type="region of interest" description="Disordered" evidence="2">
    <location>
        <begin position="210"/>
        <end position="233"/>
    </location>
</feature>
<feature type="region of interest" description="Disordered" evidence="2">
    <location>
        <begin position="134"/>
        <end position="168"/>
    </location>
</feature>
<accession>A0A8D3CUT8</accession>
<sequence length="963" mass="112143">QSDDYLALFDSSSDGRKKLSGLGRASPDRTTWNILDDQPRAFALHSSSRSTGSVDSPTGPKRREPGIALAATFTANNRSNKGAVGNSVTTILHNNYSEKPLTPKSSNQKPSFNNILKATANDEVVLENGSVTKSQKNFSSSSFASNNRSPVSAQHGSPRRREVTEEEAERFIQQVNQAAVTIQRWYRRHAAGRHANQAALKRILASKRKEWEERTEEDGRPEQQQQKRDEDRKRIREEKARLARLAAIQELHQKRSPPAAAEEEEEHAAETELEGPRQTGMAGRKKPPRISLTHRTAHQSGAVVNVLSCPLLQEALQRSVSAEDQRQAAVSGRAPSKTTLTELLDTLKLLEEEPVRLSEPKCYHKEKYAWIDEDEDSNSLTTDNLELHRQLSHHHPALPDGGALLSEAKLQSIMSFLDEMEKSEQERPRSVTSGSHRELAGVEQASATAAEVTGSMMRIKLELEEKKRMVNMLQAALAQQRELTVRHVKETEKELNRNLQLQKEQYEATIQRHLTFIDQLINDKKSLSERCEGVVGELKQVDQKYTKKISQMQEQHEMEIKKLKDLMSATEKIRREKWIDEKTKKIKEITVKGLEPEIQKLISKHKQELKKLRTLHEAELLQADDRAAQRYVRQCEELRQQLEREKDEQCQRERDLTKHRYEQQLQEEELSLQQQRRRLYKEVADEKERLAQLAARQRVELEDLRRQLEENSSLAGRALREELDKSREEQERRHQMRATLERLDIEKQTWEENYKKKKEAWLLSRERELKEELRRERDKEIDLAIWTLEEETSKDKEECERAADSRVKRLREKYEAELRELERSERAAVEKHQELRKQQLEAEGETMRLQAVLRQKEREVEDITQLADERRSLAEVIRQEFAERLVTTEEENRRMKVEVSEVRARLRLEVERVTREKEEELAEKEETVNNLRKQHEAAVKRADHLEALWEQQRRHAPNTPTPC</sequence>
<organism evidence="3 4">
    <name type="scientific">Scophthalmus maximus</name>
    <name type="common">Turbot</name>
    <name type="synonym">Psetta maxima</name>
    <dbReference type="NCBI Taxonomy" id="52904"/>
    <lineage>
        <taxon>Eukaryota</taxon>
        <taxon>Metazoa</taxon>
        <taxon>Chordata</taxon>
        <taxon>Craniata</taxon>
        <taxon>Vertebrata</taxon>
        <taxon>Euteleostomi</taxon>
        <taxon>Actinopterygii</taxon>
        <taxon>Neopterygii</taxon>
        <taxon>Teleostei</taxon>
        <taxon>Neoteleostei</taxon>
        <taxon>Acanthomorphata</taxon>
        <taxon>Carangaria</taxon>
        <taxon>Pleuronectiformes</taxon>
        <taxon>Pleuronectoidei</taxon>
        <taxon>Scophthalmidae</taxon>
        <taxon>Scophthalmus</taxon>
    </lineage>
</organism>
<dbReference type="GO" id="GO:0034451">
    <property type="term" value="C:centriolar satellite"/>
    <property type="evidence" value="ECO:0007669"/>
    <property type="project" value="TreeGrafter"/>
</dbReference>
<feature type="coiled-coil region" evidence="1">
    <location>
        <begin position="456"/>
        <end position="512"/>
    </location>
</feature>
<dbReference type="GeneTree" id="ENSGT00390000001758"/>
<evidence type="ECO:0000313" key="4">
    <source>
        <dbReference type="Proteomes" id="UP000694558"/>
    </source>
</evidence>
<feature type="region of interest" description="Disordered" evidence="2">
    <location>
        <begin position="250"/>
        <end position="288"/>
    </location>
</feature>
<feature type="region of interest" description="Disordered" evidence="2">
    <location>
        <begin position="42"/>
        <end position="64"/>
    </location>
</feature>
<feature type="region of interest" description="Disordered" evidence="2">
    <location>
        <begin position="421"/>
        <end position="447"/>
    </location>
</feature>
<reference evidence="3" key="1">
    <citation type="submission" date="2023-05" db="EMBL/GenBank/DDBJ databases">
        <title>High-quality long-read genome of Scophthalmus maximus.</title>
        <authorList>
            <person name="Lien S."/>
            <person name="Martinez P."/>
        </authorList>
    </citation>
    <scope>NUCLEOTIDE SEQUENCE [LARGE SCALE GENOMIC DNA]</scope>
</reference>
<dbReference type="InterPro" id="IPR030465">
    <property type="entry name" value="CEP131"/>
</dbReference>
<evidence type="ECO:0000256" key="1">
    <source>
        <dbReference type="SAM" id="Coils"/>
    </source>
</evidence>
<feature type="compositionally biased region" description="Low complexity" evidence="2">
    <location>
        <begin position="134"/>
        <end position="152"/>
    </location>
</feature>
<dbReference type="Proteomes" id="UP000694558">
    <property type="component" value="Chromosome 18"/>
</dbReference>
<dbReference type="GO" id="GO:0035735">
    <property type="term" value="P:intraciliary transport involved in cilium assembly"/>
    <property type="evidence" value="ECO:0007669"/>
    <property type="project" value="InterPro"/>
</dbReference>
<proteinExistence type="predicted"/>
<dbReference type="PANTHER" id="PTHR31540:SF1">
    <property type="entry name" value="CENTROSOMAL PROTEIN OF 131 KDA"/>
    <property type="match status" value="1"/>
</dbReference>
<dbReference type="AlphaFoldDB" id="A0A8D3CUT8"/>
<name>A0A8D3CUT8_SCOMX</name>
<keyword evidence="1" id="KW-0175">Coiled coil</keyword>
<dbReference type="GO" id="GO:0010824">
    <property type="term" value="P:regulation of centrosome duplication"/>
    <property type="evidence" value="ECO:0007669"/>
    <property type="project" value="TreeGrafter"/>
</dbReference>
<feature type="compositionally biased region" description="Basic and acidic residues" evidence="2">
    <location>
        <begin position="421"/>
        <end position="440"/>
    </location>
</feature>
<dbReference type="Ensembl" id="ENSSMAT00000070700.1">
    <property type="protein sequence ID" value="ENSSMAP00000051046.1"/>
    <property type="gene ID" value="ENSSMAG00000011717.2"/>
</dbReference>
<evidence type="ECO:0000313" key="3">
    <source>
        <dbReference type="Ensembl" id="ENSSMAP00000051046.1"/>
    </source>
</evidence>
<feature type="compositionally biased region" description="Polar residues" evidence="2">
    <location>
        <begin position="45"/>
        <end position="56"/>
    </location>
</feature>
<feature type="compositionally biased region" description="Acidic residues" evidence="2">
    <location>
        <begin position="261"/>
        <end position="273"/>
    </location>
</feature>
<dbReference type="PANTHER" id="PTHR31540">
    <property type="entry name" value="CENTROSOMAL PROTEIN OF 131 KDA"/>
    <property type="match status" value="1"/>
</dbReference>
<feature type="region of interest" description="Disordered" evidence="2">
    <location>
        <begin position="916"/>
        <end position="937"/>
    </location>
</feature>
<dbReference type="GO" id="GO:0005929">
    <property type="term" value="C:cilium"/>
    <property type="evidence" value="ECO:0007669"/>
    <property type="project" value="GOC"/>
</dbReference>
<evidence type="ECO:0000256" key="2">
    <source>
        <dbReference type="SAM" id="MobiDB-lite"/>
    </source>
</evidence>
<gene>
    <name evidence="3" type="primary">CEP131</name>
</gene>
<protein>
    <submittedName>
        <fullName evidence="3">Centrosomal protein 131</fullName>
    </submittedName>
</protein>